<dbReference type="SFLD" id="SFLDS00005">
    <property type="entry name" value="Isoprenoid_Synthase_Type_I"/>
    <property type="match status" value="1"/>
</dbReference>
<dbReference type="PANTHER" id="PTHR12001">
    <property type="entry name" value="GERANYLGERANYL PYROPHOSPHATE SYNTHASE"/>
    <property type="match status" value="1"/>
</dbReference>
<evidence type="ECO:0000256" key="3">
    <source>
        <dbReference type="ARBA" id="ARBA00022842"/>
    </source>
</evidence>
<dbReference type="AlphaFoldDB" id="A0AAN8NLH1"/>
<dbReference type="InterPro" id="IPR008949">
    <property type="entry name" value="Isoprenoid_synthase_dom_sf"/>
</dbReference>
<feature type="region of interest" description="Disordered" evidence="5">
    <location>
        <begin position="387"/>
        <end position="416"/>
    </location>
</feature>
<protein>
    <submittedName>
        <fullName evidence="6">Uncharacterized protein</fullName>
    </submittedName>
</protein>
<dbReference type="GO" id="GO:0008299">
    <property type="term" value="P:isoprenoid biosynthetic process"/>
    <property type="evidence" value="ECO:0007669"/>
    <property type="project" value="InterPro"/>
</dbReference>
<evidence type="ECO:0000256" key="4">
    <source>
        <dbReference type="SAM" id="Coils"/>
    </source>
</evidence>
<dbReference type="PROSITE" id="PS00723">
    <property type="entry name" value="POLYPRENYL_SYNTHASE_1"/>
    <property type="match status" value="1"/>
</dbReference>
<dbReference type="Pfam" id="PF00348">
    <property type="entry name" value="polyprenyl_synt"/>
    <property type="match status" value="1"/>
</dbReference>
<keyword evidence="7" id="KW-1185">Reference proteome</keyword>
<feature type="coiled-coil region" evidence="4">
    <location>
        <begin position="681"/>
        <end position="708"/>
    </location>
</feature>
<evidence type="ECO:0000313" key="7">
    <source>
        <dbReference type="Proteomes" id="UP001307849"/>
    </source>
</evidence>
<keyword evidence="4" id="KW-0175">Coiled coil</keyword>
<evidence type="ECO:0000313" key="6">
    <source>
        <dbReference type="EMBL" id="KAK6520453.1"/>
    </source>
</evidence>
<dbReference type="Pfam" id="PF19086">
    <property type="entry name" value="Terpene_syn_C_2"/>
    <property type="match status" value="1"/>
</dbReference>
<dbReference type="InterPro" id="IPR000092">
    <property type="entry name" value="Polyprenyl_synt"/>
</dbReference>
<dbReference type="GO" id="GO:0043386">
    <property type="term" value="P:mycotoxin biosynthetic process"/>
    <property type="evidence" value="ECO:0007669"/>
    <property type="project" value="UniProtKB-ARBA"/>
</dbReference>
<organism evidence="6 7">
    <name type="scientific">Arthrobotrys conoides</name>
    <dbReference type="NCBI Taxonomy" id="74498"/>
    <lineage>
        <taxon>Eukaryota</taxon>
        <taxon>Fungi</taxon>
        <taxon>Dikarya</taxon>
        <taxon>Ascomycota</taxon>
        <taxon>Pezizomycotina</taxon>
        <taxon>Orbiliomycetes</taxon>
        <taxon>Orbiliales</taxon>
        <taxon>Orbiliaceae</taxon>
        <taxon>Arthrobotrys</taxon>
    </lineage>
</organism>
<evidence type="ECO:0000256" key="5">
    <source>
        <dbReference type="SAM" id="MobiDB-lite"/>
    </source>
</evidence>
<dbReference type="PROSITE" id="PS00444">
    <property type="entry name" value="POLYPRENYL_SYNTHASE_2"/>
    <property type="match status" value="1"/>
</dbReference>
<accession>A0AAN8NLH1</accession>
<dbReference type="CDD" id="cd00685">
    <property type="entry name" value="Trans_IPPS_HT"/>
    <property type="match status" value="1"/>
</dbReference>
<dbReference type="SUPFAM" id="SSF48576">
    <property type="entry name" value="Terpenoid synthases"/>
    <property type="match status" value="2"/>
</dbReference>
<dbReference type="EMBL" id="JAVHJM010000001">
    <property type="protein sequence ID" value="KAK6520453.1"/>
    <property type="molecule type" value="Genomic_DNA"/>
</dbReference>
<sequence length="730" mass="82768">MQRLDSEGTTCGIKKVEFIPTLVPYRNSVAIPPQFLRGYFLRLEPRRSIANDAEVDIAVETRKTWLEFSGIPGRAGLISRSGGFLSLFLAEGSVKKLLKATPLSDVGFIEDDWMDGDLFETKEERNREERDGALRIAVNQIKAKCFVEILEGDEEANLYVKPYEDWISKHVESTGLLDFGGFPDLESYLEERLLTVGESVTVNLMKYCYQFKITDEQYKKSDLCRKAAFLIAILAADHYSAEVEWINHNKLEIPGEPITAVYLYMRWHDLTFSEAKDAMERMMQEKEAEFLRLREICWEELGRDPEVGVYLSALHLLISGITVWHLNHSRYDYDPEHPFAPKPEHKLNDLPRFHATESGNEGVTIDFVTSQLKDTSAIESEIITTDSISSKGSGPSVNGSTISSDAGTDETAPDASPWLAGYPKLSNQIVMEPCDYIVSMPSKKIRHVAIDALNVWYRVPPKTADVVKSVIDLLHNSSLILDDIEDGSPLRRGNPSTHMVFGTSQAINSANYMFVKSLGEVQKLGPSAVAIYQEELCNLHIGQALDLHWTFHRQCPSEREYMQMIDGKTGGLLRMAGRLMRDQAIKNRGLELEDLLNLVGRFFQIRDDYQNLRSTEYSTAKGDLSDLDEGKYSFMMIHALNHSKDKRLQSLIQLRSRQPEGKLSPEQKALIMKIMTRSKSLEYTENVLEELQSRIHEKLETIEAAGCEKNWVFRGIMARLAVADLKLQSF</sequence>
<proteinExistence type="predicted"/>
<dbReference type="GO" id="GO:0046165">
    <property type="term" value="P:alcohol biosynthetic process"/>
    <property type="evidence" value="ECO:0007669"/>
    <property type="project" value="UniProtKB-ARBA"/>
</dbReference>
<keyword evidence="2" id="KW-0479">Metal-binding</keyword>
<gene>
    <name evidence="6" type="ORF">TWF506_000707</name>
</gene>
<dbReference type="InterPro" id="IPR033749">
    <property type="entry name" value="Polyprenyl_synt_CS"/>
</dbReference>
<dbReference type="Gene3D" id="1.10.600.10">
    <property type="entry name" value="Farnesyl Diphosphate Synthase"/>
    <property type="match status" value="2"/>
</dbReference>
<dbReference type="PANTHER" id="PTHR12001:SF72">
    <property type="entry name" value="THIJ_PFPI FAMILY PROTEIN (AFU_ORTHOLOGUE AFUA_3G01210)-RELATED"/>
    <property type="match status" value="1"/>
</dbReference>
<dbReference type="Proteomes" id="UP001307849">
    <property type="component" value="Unassembled WGS sequence"/>
</dbReference>
<comment type="caution">
    <text evidence="6">The sequence shown here is derived from an EMBL/GenBank/DDBJ whole genome shotgun (WGS) entry which is preliminary data.</text>
</comment>
<evidence type="ECO:0000256" key="2">
    <source>
        <dbReference type="ARBA" id="ARBA00022723"/>
    </source>
</evidence>
<keyword evidence="3" id="KW-0460">Magnesium</keyword>
<name>A0AAN8NLH1_9PEZI</name>
<keyword evidence="1" id="KW-0808">Transferase</keyword>
<feature type="compositionally biased region" description="Polar residues" evidence="5">
    <location>
        <begin position="391"/>
        <end position="406"/>
    </location>
</feature>
<dbReference type="GO" id="GO:0004659">
    <property type="term" value="F:prenyltransferase activity"/>
    <property type="evidence" value="ECO:0007669"/>
    <property type="project" value="InterPro"/>
</dbReference>
<dbReference type="GO" id="GO:0046872">
    <property type="term" value="F:metal ion binding"/>
    <property type="evidence" value="ECO:0007669"/>
    <property type="project" value="UniProtKB-KW"/>
</dbReference>
<evidence type="ECO:0000256" key="1">
    <source>
        <dbReference type="ARBA" id="ARBA00022679"/>
    </source>
</evidence>
<reference evidence="6 7" key="1">
    <citation type="submission" date="2019-10" db="EMBL/GenBank/DDBJ databases">
        <authorList>
            <person name="Palmer J.M."/>
        </authorList>
    </citation>
    <scope>NUCLEOTIDE SEQUENCE [LARGE SCALE GENOMIC DNA]</scope>
    <source>
        <strain evidence="6 7">TWF506</strain>
    </source>
</reference>